<evidence type="ECO:0000313" key="4">
    <source>
        <dbReference type="Proteomes" id="UP001600165"/>
    </source>
</evidence>
<evidence type="ECO:0000256" key="1">
    <source>
        <dbReference type="SAM" id="MobiDB-lite"/>
    </source>
</evidence>
<sequence length="97" mass="9813">MTPLRIVLACTTSRYLGTIANSSQLASDGILIIIALGAAFGLFSLLTGLITLLKNPKTPPIGSGWSSSDASFWGDFSSPEIGDSGSCPDSGSSGGDC</sequence>
<feature type="region of interest" description="Disordered" evidence="1">
    <location>
        <begin position="74"/>
        <end position="97"/>
    </location>
</feature>
<feature type="compositionally biased region" description="Low complexity" evidence="1">
    <location>
        <begin position="82"/>
        <end position="91"/>
    </location>
</feature>
<evidence type="ECO:0000256" key="2">
    <source>
        <dbReference type="SAM" id="Phobius"/>
    </source>
</evidence>
<keyword evidence="2" id="KW-0472">Membrane</keyword>
<organism evidence="3 4">
    <name type="scientific">Almyronema epifaneia S1</name>
    <dbReference type="NCBI Taxonomy" id="2991925"/>
    <lineage>
        <taxon>Bacteria</taxon>
        <taxon>Bacillati</taxon>
        <taxon>Cyanobacteriota</taxon>
        <taxon>Cyanophyceae</taxon>
        <taxon>Nodosilineales</taxon>
        <taxon>Nodosilineaceae</taxon>
        <taxon>Almyronema</taxon>
        <taxon>Almyronema epifaneia</taxon>
    </lineage>
</organism>
<accession>A0ABW6IA78</accession>
<reference evidence="3 4" key="1">
    <citation type="submission" date="2024-10" db="EMBL/GenBank/DDBJ databases">
        <authorList>
            <person name="Ratan Roy A."/>
            <person name="Morales Sandoval P.H."/>
            <person name="De Los Santos Villalobos S."/>
            <person name="Chakraborty S."/>
            <person name="Mukherjee J."/>
        </authorList>
    </citation>
    <scope>NUCLEOTIDE SEQUENCE [LARGE SCALE GENOMIC DNA]</scope>
    <source>
        <strain evidence="3 4">S1</strain>
    </source>
</reference>
<keyword evidence="2" id="KW-0812">Transmembrane</keyword>
<dbReference type="RefSeq" id="WP_377961004.1">
    <property type="nucleotide sequence ID" value="NZ_JBHZOL010000013.1"/>
</dbReference>
<comment type="caution">
    <text evidence="3">The sequence shown here is derived from an EMBL/GenBank/DDBJ whole genome shotgun (WGS) entry which is preliminary data.</text>
</comment>
<proteinExistence type="predicted"/>
<dbReference type="EMBL" id="JBHZOL010000013">
    <property type="protein sequence ID" value="MFE4105062.1"/>
    <property type="molecule type" value="Genomic_DNA"/>
</dbReference>
<keyword evidence="2" id="KW-1133">Transmembrane helix</keyword>
<keyword evidence="4" id="KW-1185">Reference proteome</keyword>
<evidence type="ECO:0000313" key="3">
    <source>
        <dbReference type="EMBL" id="MFE4105062.1"/>
    </source>
</evidence>
<gene>
    <name evidence="3" type="ORF">ACFVKH_02150</name>
</gene>
<protein>
    <submittedName>
        <fullName evidence="3">Uncharacterized protein</fullName>
    </submittedName>
</protein>
<feature type="transmembrane region" description="Helical" evidence="2">
    <location>
        <begin position="30"/>
        <end position="53"/>
    </location>
</feature>
<dbReference type="Proteomes" id="UP001600165">
    <property type="component" value="Unassembled WGS sequence"/>
</dbReference>
<name>A0ABW6IA78_9CYAN</name>